<dbReference type="AlphaFoldDB" id="A0A1H8RMR2"/>
<name>A0A1H8RMR2_9PROT</name>
<organism evidence="1 2">
    <name type="scientific">Nitrosomonas oligotropha</name>
    <dbReference type="NCBI Taxonomy" id="42354"/>
    <lineage>
        <taxon>Bacteria</taxon>
        <taxon>Pseudomonadati</taxon>
        <taxon>Pseudomonadota</taxon>
        <taxon>Betaproteobacteria</taxon>
        <taxon>Nitrosomonadales</taxon>
        <taxon>Nitrosomonadaceae</taxon>
        <taxon>Nitrosomonas</taxon>
    </lineage>
</organism>
<keyword evidence="2" id="KW-1185">Reference proteome</keyword>
<dbReference type="OrthoDB" id="8548181at2"/>
<proteinExistence type="predicted"/>
<reference evidence="2" key="1">
    <citation type="submission" date="2016-10" db="EMBL/GenBank/DDBJ databases">
        <authorList>
            <person name="Varghese N."/>
            <person name="Submissions S."/>
        </authorList>
    </citation>
    <scope>NUCLEOTIDE SEQUENCE [LARGE SCALE GENOMIC DNA]</scope>
    <source>
        <strain evidence="2">Nm76</strain>
    </source>
</reference>
<dbReference type="EMBL" id="FODO01000015">
    <property type="protein sequence ID" value="SEO67665.1"/>
    <property type="molecule type" value="Genomic_DNA"/>
</dbReference>
<evidence type="ECO:0000313" key="1">
    <source>
        <dbReference type="EMBL" id="SEO67665.1"/>
    </source>
</evidence>
<evidence type="ECO:0000313" key="2">
    <source>
        <dbReference type="Proteomes" id="UP000198814"/>
    </source>
</evidence>
<protein>
    <submittedName>
        <fullName evidence="1">Uncharacterized protein</fullName>
    </submittedName>
</protein>
<accession>A0A1H8RMR2</accession>
<dbReference type="Pfam" id="PF07459">
    <property type="entry name" value="CTX_RstB"/>
    <property type="match status" value="1"/>
</dbReference>
<sequence length="104" mass="11336">MKVHVLGLKDVAGTSEKTGSDFDMGTLFAMVPIENFSNKKVTVKGYGFEPGEMPFDPKCLEQFANFKYPCTIDLILEPTLYRGKISQIVTGTTSVPPVKSVSNG</sequence>
<dbReference type="Proteomes" id="UP000198814">
    <property type="component" value="Unassembled WGS sequence"/>
</dbReference>
<dbReference type="InterPro" id="IPR010008">
    <property type="entry name" value="Vibrio_Phage_CTX_RstB"/>
</dbReference>
<dbReference type="STRING" id="42354.SAMN05216333_11513"/>
<dbReference type="RefSeq" id="WP_090319858.1">
    <property type="nucleotide sequence ID" value="NZ_FNOE01000016.1"/>
</dbReference>
<gene>
    <name evidence="1" type="ORF">SAMN05216333_11513</name>
</gene>